<keyword evidence="2" id="KW-1185">Reference proteome</keyword>
<sequence length="143" mass="16608">MNSVFLTLRRHSYSGASLSCSEQALQILCLIVKATQYELLSLKKITTVKNCEAIEVDGFMNYRFKIVRGNNNKEFEFTFVDLPLMNPNDWIVQFNILLTEKTNYANQLYHLKKMIISYLMEFCNVDVEVASVFQKNTTMKPSK</sequence>
<dbReference type="Proteomes" id="UP001177003">
    <property type="component" value="Chromosome 0"/>
</dbReference>
<evidence type="ECO:0000313" key="1">
    <source>
        <dbReference type="EMBL" id="CAI9260874.1"/>
    </source>
</evidence>
<evidence type="ECO:0000313" key="2">
    <source>
        <dbReference type="Proteomes" id="UP001177003"/>
    </source>
</evidence>
<proteinExistence type="predicted"/>
<organism evidence="1 2">
    <name type="scientific">Lactuca saligna</name>
    <name type="common">Willowleaf lettuce</name>
    <dbReference type="NCBI Taxonomy" id="75948"/>
    <lineage>
        <taxon>Eukaryota</taxon>
        <taxon>Viridiplantae</taxon>
        <taxon>Streptophyta</taxon>
        <taxon>Embryophyta</taxon>
        <taxon>Tracheophyta</taxon>
        <taxon>Spermatophyta</taxon>
        <taxon>Magnoliopsida</taxon>
        <taxon>eudicotyledons</taxon>
        <taxon>Gunneridae</taxon>
        <taxon>Pentapetalae</taxon>
        <taxon>asterids</taxon>
        <taxon>campanulids</taxon>
        <taxon>Asterales</taxon>
        <taxon>Asteraceae</taxon>
        <taxon>Cichorioideae</taxon>
        <taxon>Cichorieae</taxon>
        <taxon>Lactucinae</taxon>
        <taxon>Lactuca</taxon>
    </lineage>
</organism>
<dbReference type="EMBL" id="OX465086">
    <property type="protein sequence ID" value="CAI9260874.1"/>
    <property type="molecule type" value="Genomic_DNA"/>
</dbReference>
<dbReference type="AlphaFoldDB" id="A0AA35V2W6"/>
<name>A0AA35V2W6_LACSI</name>
<gene>
    <name evidence="1" type="ORF">LSALG_LOCUS1696</name>
</gene>
<reference evidence="1" key="1">
    <citation type="submission" date="2023-04" db="EMBL/GenBank/DDBJ databases">
        <authorList>
            <person name="Vijverberg K."/>
            <person name="Xiong W."/>
            <person name="Schranz E."/>
        </authorList>
    </citation>
    <scope>NUCLEOTIDE SEQUENCE</scope>
</reference>
<protein>
    <submittedName>
        <fullName evidence="1">Uncharacterized protein</fullName>
    </submittedName>
</protein>
<accession>A0AA35V2W6</accession>